<dbReference type="InterPro" id="IPR057666">
    <property type="entry name" value="DrpA_SLOG"/>
</dbReference>
<dbReference type="Pfam" id="PF02481">
    <property type="entry name" value="DNA_processg_A"/>
    <property type="match status" value="1"/>
</dbReference>
<feature type="domain" description="Smf/DprA SLOG" evidence="2">
    <location>
        <begin position="98"/>
        <end position="306"/>
    </location>
</feature>
<sequence length="385" mass="41278">MDAISADPVNADEPGRGRSQDKTLAAWLALLHCPGIGPRRYQILLDYYQHPEHLLDAGAGEINRLELPRESKDWLKQPDWERVAADLDWHRQSPDHHILTLHDPGYPERLKQIDSAPPLLFVKGRVELLATPQLGIVGSRNPSAGGRDNAFNFAQSLSHAGLTVTSGLALGIDAAAHEGALAGSGRTLAVAGTGLDRVYPARHRKLAHDIAAHGALVSEFPLGSLPMADHFPRRNRIISGLSLGILVVEAAPKSGSLITARLASEQGREVFAIPGSIHNPLARGCHNLIRQGAKLVETIDDIITELGLPNPATAPQSNLAQRPELDPSALKLLELMGHDPVSMDTLIERSGLPAEAVASILLVLELQGMVSCPAGGLYIKAYDHP</sequence>
<evidence type="ECO:0000256" key="1">
    <source>
        <dbReference type="ARBA" id="ARBA00006525"/>
    </source>
</evidence>
<dbReference type="Gene3D" id="3.40.50.450">
    <property type="match status" value="1"/>
</dbReference>
<dbReference type="InterPro" id="IPR003488">
    <property type="entry name" value="DprA"/>
</dbReference>
<feature type="domain" description="DprA winged helix" evidence="3">
    <location>
        <begin position="321"/>
        <end position="376"/>
    </location>
</feature>
<dbReference type="PANTHER" id="PTHR43022">
    <property type="entry name" value="PROTEIN SMF"/>
    <property type="match status" value="1"/>
</dbReference>
<dbReference type="Proteomes" id="UP000055136">
    <property type="component" value="Chromosome"/>
</dbReference>
<evidence type="ECO:0000313" key="4">
    <source>
        <dbReference type="EMBL" id="ALP54325.1"/>
    </source>
</evidence>
<dbReference type="EMBL" id="CP013099">
    <property type="protein sequence ID" value="ALP54325.1"/>
    <property type="molecule type" value="Genomic_DNA"/>
</dbReference>
<dbReference type="Pfam" id="PF17782">
    <property type="entry name" value="WHD_DprA"/>
    <property type="match status" value="1"/>
</dbReference>
<dbReference type="AlphaFoldDB" id="A0A0S2TGR3"/>
<comment type="similarity">
    <text evidence="1">Belongs to the DprA/Smf family.</text>
</comment>
<dbReference type="Gene3D" id="1.10.10.10">
    <property type="entry name" value="Winged helix-like DNA-binding domain superfamily/Winged helix DNA-binding domain"/>
    <property type="match status" value="1"/>
</dbReference>
<dbReference type="NCBIfam" id="TIGR00732">
    <property type="entry name" value="dprA"/>
    <property type="match status" value="1"/>
</dbReference>
<dbReference type="InterPro" id="IPR036388">
    <property type="entry name" value="WH-like_DNA-bd_sf"/>
</dbReference>
<protein>
    <submittedName>
        <fullName evidence="4">Uncharacterized protein</fullName>
    </submittedName>
</protein>
<gene>
    <name evidence="4" type="ORF">Tel_14880</name>
</gene>
<dbReference type="SUPFAM" id="SSF47781">
    <property type="entry name" value="RuvA domain 2-like"/>
    <property type="match status" value="1"/>
</dbReference>
<evidence type="ECO:0000313" key="5">
    <source>
        <dbReference type="Proteomes" id="UP000055136"/>
    </source>
</evidence>
<dbReference type="GO" id="GO:0009294">
    <property type="term" value="P:DNA-mediated transformation"/>
    <property type="evidence" value="ECO:0007669"/>
    <property type="project" value="InterPro"/>
</dbReference>
<accession>A0A0S2TGR3</accession>
<dbReference type="InterPro" id="IPR010994">
    <property type="entry name" value="RuvA_2-like"/>
</dbReference>
<dbReference type="STRING" id="1748243.Tel_14880"/>
<dbReference type="SUPFAM" id="SSF102405">
    <property type="entry name" value="MCP/YpsA-like"/>
    <property type="match status" value="1"/>
</dbReference>
<keyword evidence="5" id="KW-1185">Reference proteome</keyword>
<evidence type="ECO:0000259" key="3">
    <source>
        <dbReference type="Pfam" id="PF17782"/>
    </source>
</evidence>
<evidence type="ECO:0000259" key="2">
    <source>
        <dbReference type="Pfam" id="PF02481"/>
    </source>
</evidence>
<dbReference type="KEGG" id="tee:Tel_14880"/>
<dbReference type="InterPro" id="IPR041614">
    <property type="entry name" value="DprA_WH"/>
</dbReference>
<organism evidence="4 5">
    <name type="scientific">Candidatus Tenderia electrophaga</name>
    <dbReference type="NCBI Taxonomy" id="1748243"/>
    <lineage>
        <taxon>Bacteria</taxon>
        <taxon>Pseudomonadati</taxon>
        <taxon>Pseudomonadota</taxon>
        <taxon>Gammaproteobacteria</taxon>
        <taxon>Candidatus Tenderiales</taxon>
        <taxon>Candidatus Tenderiaceae</taxon>
        <taxon>Candidatus Tenderia</taxon>
    </lineage>
</organism>
<name>A0A0S2TGR3_9GAMM</name>
<dbReference type="PANTHER" id="PTHR43022:SF1">
    <property type="entry name" value="PROTEIN SMF"/>
    <property type="match status" value="1"/>
</dbReference>
<reference evidence="4" key="1">
    <citation type="submission" date="2015-10" db="EMBL/GenBank/DDBJ databases">
        <title>Description of Candidatus Tenderia electrophaga gen. nov, sp. nov., an Uncultivated Electroautotroph from a Biocathode Enrichment.</title>
        <authorList>
            <person name="Eddie B.J."/>
            <person name="Malanoski A.P."/>
            <person name="Wang Z."/>
            <person name="Hall R.J."/>
            <person name="Oh S.D."/>
            <person name="Heiner C."/>
            <person name="Lin B."/>
            <person name="Strycharz-Glaven S.M."/>
        </authorList>
    </citation>
    <scope>NUCLEOTIDE SEQUENCE [LARGE SCALE GENOMIC DNA]</scope>
    <source>
        <strain evidence="4">NRL1</strain>
    </source>
</reference>
<proteinExistence type="inferred from homology"/>